<evidence type="ECO:0000256" key="1">
    <source>
        <dbReference type="SAM" id="MobiDB-lite"/>
    </source>
</evidence>
<feature type="region of interest" description="Disordered" evidence="1">
    <location>
        <begin position="346"/>
        <end position="368"/>
    </location>
</feature>
<sequence length="721" mass="83208">MKNNILKRYFVLGMLVMFESMKTAQLFYFNEGKSDKKVYTDSQNNFRSTRNDLRGCNINGNVYIYPIQTTVSLSVTVLVFQMKNKQSIRNENEKRSIVKNDEHSRTRRESTSYLETNTRQYDSQARIDTSCRRKETKNESKTTQDLSIFCDKGISRNEEEMYQGSQHTGIKNQLFSHEKEKSKSEINWNKTVTKKENFNYNVKTVTSEDEPLRNRDPSPESIASIECLNEELYGSLQEAFSESDEEIGKLMPSLNLDSFITTISDNKKPLNLRKENFIHTIHPYIKEQSDTRSYSTAIQQDITQENLFDRNNGKSKKELKPESTLLVKSTSRMENNEINDILQPVKNNKTSASPNIKPILTPHESGKDKGFIFPSSDDKTQTCSKEENIGDFRFKNKNKKQISWEIYKLESVYNTPAPIFLQNESENLLKSSKNCLECGHSSGNENGNHIFTSIRISSNDYPNRKYLKASRKTNGRRKPVCLQTIKCVKGKAKENDMGGLPFETNESISQTNPFYKQSKEMSKKNYKTTKEEFLGINDNRSEKFDAKGETSVEVTDIKMNTQFDELNLDQENPKRVLTTQEFPNPNPVPPNSIKNQNDDTILTREECNLADLGFDQVCPSKKPEKTQIKKIEDGLKKCTSLFRQFGLKDHCKPSNSDAFRSENLFVSKPISRCKKRFINICSNQIYLVTERIERFGKIIESQIDYCELPVTIVRSFLDLDI</sequence>
<dbReference type="VEuPathDB" id="MicrosporidiaDB:CWI38_0015p0090"/>
<accession>A0A4Q9M5K1</accession>
<feature type="compositionally biased region" description="Basic and acidic residues" evidence="1">
    <location>
        <begin position="91"/>
        <end position="110"/>
    </location>
</feature>
<protein>
    <submittedName>
        <fullName evidence="2">Uncharacterized protein</fullName>
    </submittedName>
</protein>
<reference evidence="2 3" key="1">
    <citation type="submission" date="2017-12" db="EMBL/GenBank/DDBJ databases">
        <authorList>
            <person name="Pombert J.-F."/>
            <person name="Haag K.L."/>
            <person name="Ebert D."/>
        </authorList>
    </citation>
    <scope>NUCLEOTIDE SEQUENCE [LARGE SCALE GENOMIC DNA]</scope>
    <source>
        <strain evidence="2">IL-G-3</strain>
    </source>
</reference>
<keyword evidence="3" id="KW-1185">Reference proteome</keyword>
<dbReference type="EMBL" id="PITK01000015">
    <property type="protein sequence ID" value="TBU20861.1"/>
    <property type="molecule type" value="Genomic_DNA"/>
</dbReference>
<comment type="caution">
    <text evidence="2">The sequence shown here is derived from an EMBL/GenBank/DDBJ whole genome shotgun (WGS) entry which is preliminary data.</text>
</comment>
<evidence type="ECO:0000313" key="2">
    <source>
        <dbReference type="EMBL" id="TBU20861.1"/>
    </source>
</evidence>
<feature type="region of interest" description="Disordered" evidence="1">
    <location>
        <begin position="91"/>
        <end position="119"/>
    </location>
</feature>
<gene>
    <name evidence="2" type="ORF">CWI38_0015p0090</name>
</gene>
<dbReference type="Proteomes" id="UP000292282">
    <property type="component" value="Unassembled WGS sequence"/>
</dbReference>
<dbReference type="AlphaFoldDB" id="A0A4Q9M5K1"/>
<organism evidence="2 3">
    <name type="scientific">Hamiltosporidium tvaerminnensis</name>
    <dbReference type="NCBI Taxonomy" id="1176355"/>
    <lineage>
        <taxon>Eukaryota</taxon>
        <taxon>Fungi</taxon>
        <taxon>Fungi incertae sedis</taxon>
        <taxon>Microsporidia</taxon>
        <taxon>Dubosqiidae</taxon>
        <taxon>Hamiltosporidium</taxon>
    </lineage>
</organism>
<name>A0A4Q9M5K1_9MICR</name>
<proteinExistence type="predicted"/>
<evidence type="ECO:0000313" key="3">
    <source>
        <dbReference type="Proteomes" id="UP000292282"/>
    </source>
</evidence>